<feature type="compositionally biased region" description="Polar residues" evidence="1">
    <location>
        <begin position="239"/>
        <end position="258"/>
    </location>
</feature>
<feature type="region of interest" description="Disordered" evidence="1">
    <location>
        <begin position="273"/>
        <end position="294"/>
    </location>
</feature>
<name>A0A2J6R6W0_HYAVF</name>
<evidence type="ECO:0000313" key="3">
    <source>
        <dbReference type="EMBL" id="PMD34245.1"/>
    </source>
</evidence>
<dbReference type="InterPro" id="IPR010730">
    <property type="entry name" value="HET"/>
</dbReference>
<evidence type="ECO:0000313" key="4">
    <source>
        <dbReference type="Proteomes" id="UP000235786"/>
    </source>
</evidence>
<dbReference type="PANTHER" id="PTHR24148">
    <property type="entry name" value="ANKYRIN REPEAT DOMAIN-CONTAINING PROTEIN 39 HOMOLOG-RELATED"/>
    <property type="match status" value="1"/>
</dbReference>
<dbReference type="Proteomes" id="UP000235786">
    <property type="component" value="Unassembled WGS sequence"/>
</dbReference>
<dbReference type="OrthoDB" id="3553147at2759"/>
<dbReference type="AlphaFoldDB" id="A0A2J6R6W0"/>
<keyword evidence="4" id="KW-1185">Reference proteome</keyword>
<dbReference type="Pfam" id="PF06985">
    <property type="entry name" value="HET"/>
    <property type="match status" value="1"/>
</dbReference>
<dbReference type="InterPro" id="IPR052895">
    <property type="entry name" value="HetReg/Transcr_Mod"/>
</dbReference>
<dbReference type="EMBL" id="KZ613954">
    <property type="protein sequence ID" value="PMD34245.1"/>
    <property type="molecule type" value="Genomic_DNA"/>
</dbReference>
<organism evidence="3 4">
    <name type="scientific">Hyaloscypha variabilis (strain UAMH 11265 / GT02V1 / F)</name>
    <name type="common">Meliniomyces variabilis</name>
    <dbReference type="NCBI Taxonomy" id="1149755"/>
    <lineage>
        <taxon>Eukaryota</taxon>
        <taxon>Fungi</taxon>
        <taxon>Dikarya</taxon>
        <taxon>Ascomycota</taxon>
        <taxon>Pezizomycotina</taxon>
        <taxon>Leotiomycetes</taxon>
        <taxon>Helotiales</taxon>
        <taxon>Hyaloscyphaceae</taxon>
        <taxon>Hyaloscypha</taxon>
        <taxon>Hyaloscypha variabilis</taxon>
    </lineage>
</organism>
<evidence type="ECO:0000259" key="2">
    <source>
        <dbReference type="Pfam" id="PF06985"/>
    </source>
</evidence>
<dbReference type="Pfam" id="PF26639">
    <property type="entry name" value="Het-6_barrel"/>
    <property type="match status" value="1"/>
</dbReference>
<sequence>MGLNDGFVYPALESDTHTRLIVLAPGKADDPIHCFYLTIDLDADWDLQGATAQPFPSLRHKQQSYMVVEDSDGQLIQGFTLPAFRLDSESGGGLHPFQKYTALSYVWGDQSSPHTIFLNSAPFYVGRSLHMALKRLRNTITILALSQSAPQHGNDDKSMEAIEHHLLPEGRLLWIDAMCINQVDKVERETQVKLMSRIYRQADFVHADLGYAGDEGGMQLLRLLQSISSAGITCDFNRPSPSTSHGEGQSKGSHTDPSMESVVESLWNNYQSKGKSTLPAPGLPNPSAQPLEAHGVPSEDDAVWTWWRLFLDSQYLRRLWVVQEFALAKRITLWFGTVGIDPNMVADCLGYLWKYSSNRGYYVSEGSSETVASSTSIAGFSALVDLVSQRKHIHNLENRGTEHCLINKLSLVRTTLATDKRDKIYGMLGLASDGLNFLPLVSYSKNAEAVYEDFAREFVDRGQGMELLYQVDSRVSETLQIPTWVPDWSRSLDESSIYRKHNQGRIYAACKTMPQSIEISKADSKLRVDGALFDTIKQLSNPLHHEFSKVMQNDFHKFIWEGGNLSTKLKRYPTRESHPDIVLWTLLCDGKGWRSAPEIKRLQQSLWAVVGSMIALGTGEACENSAWALQTRDIMQEGLPNALGRRWCITKNGYFGLVPGGTKIGDCVAIFGGGVIPFIVRPQSAAKDADFVLVGHGYFHGLMDGEALSLKTFKPQKIVLV</sequence>
<feature type="domain" description="Heterokaryon incompatibility" evidence="2">
    <location>
        <begin position="100"/>
        <end position="324"/>
    </location>
</feature>
<accession>A0A2J6R6W0</accession>
<evidence type="ECO:0000256" key="1">
    <source>
        <dbReference type="SAM" id="MobiDB-lite"/>
    </source>
</evidence>
<proteinExistence type="predicted"/>
<dbReference type="PANTHER" id="PTHR24148:SF64">
    <property type="entry name" value="HETEROKARYON INCOMPATIBILITY DOMAIN-CONTAINING PROTEIN"/>
    <property type="match status" value="1"/>
</dbReference>
<protein>
    <recommendedName>
        <fullName evidence="2">Heterokaryon incompatibility domain-containing protein</fullName>
    </recommendedName>
</protein>
<gene>
    <name evidence="3" type="ORF">L207DRAFT_638783</name>
</gene>
<reference evidence="3 4" key="1">
    <citation type="submission" date="2016-04" db="EMBL/GenBank/DDBJ databases">
        <title>A degradative enzymes factory behind the ericoid mycorrhizal symbiosis.</title>
        <authorList>
            <consortium name="DOE Joint Genome Institute"/>
            <person name="Martino E."/>
            <person name="Morin E."/>
            <person name="Grelet G."/>
            <person name="Kuo A."/>
            <person name="Kohler A."/>
            <person name="Daghino S."/>
            <person name="Barry K."/>
            <person name="Choi C."/>
            <person name="Cichocki N."/>
            <person name="Clum A."/>
            <person name="Copeland A."/>
            <person name="Hainaut M."/>
            <person name="Haridas S."/>
            <person name="Labutti K."/>
            <person name="Lindquist E."/>
            <person name="Lipzen A."/>
            <person name="Khouja H.-R."/>
            <person name="Murat C."/>
            <person name="Ohm R."/>
            <person name="Olson A."/>
            <person name="Spatafora J."/>
            <person name="Veneault-Fourrey C."/>
            <person name="Henrissat B."/>
            <person name="Grigoriev I."/>
            <person name="Martin F."/>
            <person name="Perotto S."/>
        </authorList>
    </citation>
    <scope>NUCLEOTIDE SEQUENCE [LARGE SCALE GENOMIC DNA]</scope>
    <source>
        <strain evidence="3 4">F</strain>
    </source>
</reference>
<feature type="region of interest" description="Disordered" evidence="1">
    <location>
        <begin position="235"/>
        <end position="258"/>
    </location>
</feature>
<dbReference type="STRING" id="1149755.A0A2J6R6W0"/>